<dbReference type="InterPro" id="IPR006132">
    <property type="entry name" value="Asp/Orn_carbamoyltranf_P-bd"/>
</dbReference>
<dbReference type="UniPathway" id="UPA00070">
    <property type="reaction ID" value="UER00116"/>
</dbReference>
<dbReference type="InterPro" id="IPR006131">
    <property type="entry name" value="Asp_carbamoyltransf_Asp/Orn-bd"/>
</dbReference>
<comment type="catalytic activity">
    <reaction evidence="6 7">
        <text>carbamoyl phosphate + L-aspartate = N-carbamoyl-L-aspartate + phosphate + H(+)</text>
        <dbReference type="Rhea" id="RHEA:20013"/>
        <dbReference type="ChEBI" id="CHEBI:15378"/>
        <dbReference type="ChEBI" id="CHEBI:29991"/>
        <dbReference type="ChEBI" id="CHEBI:32814"/>
        <dbReference type="ChEBI" id="CHEBI:43474"/>
        <dbReference type="ChEBI" id="CHEBI:58228"/>
        <dbReference type="EC" id="2.1.3.2"/>
    </reaction>
</comment>
<dbReference type="PANTHER" id="PTHR45753">
    <property type="entry name" value="ORNITHINE CARBAMOYLTRANSFERASE, MITOCHONDRIAL"/>
    <property type="match status" value="1"/>
</dbReference>
<dbReference type="InterPro" id="IPR006130">
    <property type="entry name" value="Asp/Orn_carbamoylTrfase"/>
</dbReference>
<dbReference type="GO" id="GO:0006207">
    <property type="term" value="P:'de novo' pyrimidine nucleobase biosynthetic process"/>
    <property type="evidence" value="ECO:0007669"/>
    <property type="project" value="InterPro"/>
</dbReference>
<dbReference type="PRINTS" id="PR00101">
    <property type="entry name" value="ATCASE"/>
</dbReference>
<dbReference type="KEGG" id="tpz:Tph_c14480"/>
<feature type="binding site" evidence="7">
    <location>
        <position position="139"/>
    </location>
    <ligand>
        <name>carbamoyl phosphate</name>
        <dbReference type="ChEBI" id="CHEBI:58228"/>
    </ligand>
</feature>
<dbReference type="GO" id="GO:0004070">
    <property type="term" value="F:aspartate carbamoyltransferase activity"/>
    <property type="evidence" value="ECO:0007669"/>
    <property type="project" value="UniProtKB-UniRule"/>
</dbReference>
<dbReference type="PRINTS" id="PR00100">
    <property type="entry name" value="AOTCASE"/>
</dbReference>
<evidence type="ECO:0000256" key="1">
    <source>
        <dbReference type="ARBA" id="ARBA00004852"/>
    </source>
</evidence>
<dbReference type="RefSeq" id="WP_015050537.1">
    <property type="nucleotide sequence ID" value="NC_018870.1"/>
</dbReference>
<feature type="domain" description="Aspartate/ornithine carbamoyltransferase carbamoyl-P binding" evidence="9">
    <location>
        <begin position="6"/>
        <end position="149"/>
    </location>
</feature>
<dbReference type="PROSITE" id="PS00097">
    <property type="entry name" value="CARBAMOYLTRANSFERASE"/>
    <property type="match status" value="1"/>
</dbReference>
<evidence type="ECO:0000256" key="6">
    <source>
        <dbReference type="ARBA" id="ARBA00048859"/>
    </source>
</evidence>
<dbReference type="FunFam" id="3.40.50.1370:FF:000007">
    <property type="entry name" value="Aspartate carbamoyltransferase"/>
    <property type="match status" value="1"/>
</dbReference>
<evidence type="ECO:0000259" key="9">
    <source>
        <dbReference type="Pfam" id="PF02729"/>
    </source>
</evidence>
<feature type="binding site" evidence="7">
    <location>
        <position position="223"/>
    </location>
    <ligand>
        <name>L-aspartate</name>
        <dbReference type="ChEBI" id="CHEBI:29991"/>
    </ligand>
</feature>
<feature type="binding site" evidence="7">
    <location>
        <position position="136"/>
    </location>
    <ligand>
        <name>carbamoyl phosphate</name>
        <dbReference type="ChEBI" id="CHEBI:58228"/>
    </ligand>
</feature>
<accession>K4LHW5</accession>
<dbReference type="GO" id="GO:0005829">
    <property type="term" value="C:cytosol"/>
    <property type="evidence" value="ECO:0007669"/>
    <property type="project" value="TreeGrafter"/>
</dbReference>
<keyword evidence="11" id="KW-1185">Reference proteome</keyword>
<feature type="binding site" evidence="7">
    <location>
        <position position="264"/>
    </location>
    <ligand>
        <name>carbamoyl phosphate</name>
        <dbReference type="ChEBI" id="CHEBI:58228"/>
    </ligand>
</feature>
<keyword evidence="3 7" id="KW-0808">Transferase</keyword>
<keyword evidence="4 7" id="KW-0665">Pyrimidine biosynthesis</keyword>
<dbReference type="GO" id="GO:0006520">
    <property type="term" value="P:amino acid metabolic process"/>
    <property type="evidence" value="ECO:0007669"/>
    <property type="project" value="InterPro"/>
</dbReference>
<evidence type="ECO:0000256" key="4">
    <source>
        <dbReference type="ARBA" id="ARBA00022975"/>
    </source>
</evidence>
<dbReference type="InterPro" id="IPR036901">
    <property type="entry name" value="Asp/Orn_carbamoylTrfase_sf"/>
</dbReference>
<proteinExistence type="inferred from homology"/>
<evidence type="ECO:0000256" key="3">
    <source>
        <dbReference type="ARBA" id="ARBA00022679"/>
    </source>
</evidence>
<evidence type="ECO:0000313" key="11">
    <source>
        <dbReference type="Proteomes" id="UP000000467"/>
    </source>
</evidence>
<protein>
    <recommendedName>
        <fullName evidence="7">Aspartate carbamoyltransferase</fullName>
        <ecNumber evidence="7">2.1.3.2</ecNumber>
    </recommendedName>
    <alternativeName>
        <fullName evidence="7">Aspartate transcarbamylase</fullName>
        <shortName evidence="7">ATCase</shortName>
    </alternativeName>
</protein>
<dbReference type="HOGENOM" id="CLU_043846_2_0_9"/>
<evidence type="ECO:0000256" key="2">
    <source>
        <dbReference type="ARBA" id="ARBA00008896"/>
    </source>
</evidence>
<feature type="domain" description="Aspartate/ornithine carbamoyltransferase Asp/Orn-binding" evidence="8">
    <location>
        <begin position="156"/>
        <end position="302"/>
    </location>
</feature>
<evidence type="ECO:0000256" key="7">
    <source>
        <dbReference type="HAMAP-Rule" id="MF_00001"/>
    </source>
</evidence>
<dbReference type="OrthoDB" id="9802587at2"/>
<sequence length="313" mass="34393">MVFTRKDVLGLEDLTAEEISLILDTAESMKEVLKREIKKVPTLRGRSVVTLFYEPSTRTRTSFELAAKYLGADTTSIAVATSSVQKGESLRDTARTIEAMAADVIIIRHSAAGAPHQLARWVSSRVINAGDGAHEHPTQALLDLYTIREKKGCFRGLKVAILGDIAHSRVARSNIWGLTKLGAEVRVVGPATLMPPDIHNLGVKVYYNWEEGLKDVDVINVLRIQLERQKKGLFPSIREYTRLYGLDEEKLQVASPDVLVLHPGPVNRGVEISAEVQDGHHAAINEQVTNGVAVRMALLYLLMAGGEKDEISA</sequence>
<dbReference type="STRING" id="1089553.Tph_c14480"/>
<dbReference type="PANTHER" id="PTHR45753:SF6">
    <property type="entry name" value="ASPARTATE CARBAMOYLTRANSFERASE"/>
    <property type="match status" value="1"/>
</dbReference>
<gene>
    <name evidence="7 10" type="primary">pyrB</name>
    <name evidence="10" type="ordered locus">Tph_c14480</name>
</gene>
<dbReference type="Pfam" id="PF02729">
    <property type="entry name" value="OTCace_N"/>
    <property type="match status" value="1"/>
</dbReference>
<dbReference type="eggNOG" id="COG0540">
    <property type="taxonomic scope" value="Bacteria"/>
</dbReference>
<feature type="binding site" evidence="7">
    <location>
        <position position="169"/>
    </location>
    <ligand>
        <name>L-aspartate</name>
        <dbReference type="ChEBI" id="CHEBI:29991"/>
    </ligand>
</feature>
<comment type="subunit">
    <text evidence="7">Heterododecamer (2C3:3R2) of six catalytic PyrB chains organized as two trimers (C3), and six regulatory PyrI chains organized as three dimers (R2).</text>
</comment>
<dbReference type="NCBIfam" id="TIGR00670">
    <property type="entry name" value="asp_carb_tr"/>
    <property type="match status" value="1"/>
</dbReference>
<dbReference type="HAMAP" id="MF_00001">
    <property type="entry name" value="Asp_carb_tr"/>
    <property type="match status" value="1"/>
</dbReference>
<feature type="binding site" evidence="7">
    <location>
        <position position="58"/>
    </location>
    <ligand>
        <name>carbamoyl phosphate</name>
        <dbReference type="ChEBI" id="CHEBI:58228"/>
    </ligand>
</feature>
<dbReference type="GO" id="GO:0044205">
    <property type="term" value="P:'de novo' UMP biosynthetic process"/>
    <property type="evidence" value="ECO:0007669"/>
    <property type="project" value="UniProtKB-UniRule"/>
</dbReference>
<reference evidence="10 11" key="1">
    <citation type="journal article" date="2012" name="BMC Genomics">
        <title>Genome-guided analysis of physiological and morphological traits of the fermentative acetate oxidizer Thermacetogenium phaeum.</title>
        <authorList>
            <person name="Oehler D."/>
            <person name="Poehlein A."/>
            <person name="Leimbach A."/>
            <person name="Muller N."/>
            <person name="Daniel R."/>
            <person name="Gottschalk G."/>
            <person name="Schink B."/>
        </authorList>
    </citation>
    <scope>NUCLEOTIDE SEQUENCE [LARGE SCALE GENOMIC DNA]</scope>
    <source>
        <strain evidence="11">ATCC BAA-254 / DSM 26808 / PB</strain>
    </source>
</reference>
<evidence type="ECO:0000313" key="10">
    <source>
        <dbReference type="EMBL" id="AFV11657.1"/>
    </source>
</evidence>
<feature type="binding site" evidence="7">
    <location>
        <position position="86"/>
    </location>
    <ligand>
        <name>L-aspartate</name>
        <dbReference type="ChEBI" id="CHEBI:29991"/>
    </ligand>
</feature>
<dbReference type="InterPro" id="IPR002082">
    <property type="entry name" value="Asp_carbamoyltransf"/>
</dbReference>
<feature type="binding site" evidence="7">
    <location>
        <position position="265"/>
    </location>
    <ligand>
        <name>carbamoyl phosphate</name>
        <dbReference type="ChEBI" id="CHEBI:58228"/>
    </ligand>
</feature>
<evidence type="ECO:0000256" key="5">
    <source>
        <dbReference type="ARBA" id="ARBA00043884"/>
    </source>
</evidence>
<feature type="binding site" evidence="7">
    <location>
        <position position="59"/>
    </location>
    <ligand>
        <name>carbamoyl phosphate</name>
        <dbReference type="ChEBI" id="CHEBI:58228"/>
    </ligand>
</feature>
<evidence type="ECO:0000259" key="8">
    <source>
        <dbReference type="Pfam" id="PF00185"/>
    </source>
</evidence>
<comment type="pathway">
    <text evidence="1 7">Pyrimidine metabolism; UMP biosynthesis via de novo pathway; (S)-dihydroorotate from bicarbonate: step 2/3.</text>
</comment>
<dbReference type="EMBL" id="CP003732">
    <property type="protein sequence ID" value="AFV11657.1"/>
    <property type="molecule type" value="Genomic_DNA"/>
</dbReference>
<feature type="binding site" evidence="7">
    <location>
        <position position="108"/>
    </location>
    <ligand>
        <name>carbamoyl phosphate</name>
        <dbReference type="ChEBI" id="CHEBI:58228"/>
    </ligand>
</feature>
<name>K4LHW5_THEPS</name>
<dbReference type="NCBIfam" id="NF002032">
    <property type="entry name" value="PRK00856.1"/>
    <property type="match status" value="1"/>
</dbReference>
<dbReference type="Proteomes" id="UP000000467">
    <property type="component" value="Chromosome"/>
</dbReference>
<dbReference type="AlphaFoldDB" id="K4LHW5"/>
<dbReference type="EC" id="2.1.3.2" evidence="7"/>
<dbReference type="Pfam" id="PF00185">
    <property type="entry name" value="OTCace"/>
    <property type="match status" value="1"/>
</dbReference>
<dbReference type="SUPFAM" id="SSF53671">
    <property type="entry name" value="Aspartate/ornithine carbamoyltransferase"/>
    <property type="match status" value="1"/>
</dbReference>
<comment type="similarity">
    <text evidence="2 7">Belongs to the aspartate/ornithine carbamoyltransferase superfamily. ATCase family.</text>
</comment>
<dbReference type="Gene3D" id="3.40.50.1370">
    <property type="entry name" value="Aspartate/ornithine carbamoyltransferase"/>
    <property type="match status" value="2"/>
</dbReference>
<dbReference type="GO" id="GO:0016597">
    <property type="term" value="F:amino acid binding"/>
    <property type="evidence" value="ECO:0007669"/>
    <property type="project" value="InterPro"/>
</dbReference>
<comment type="function">
    <text evidence="5 7">Catalyzes the condensation of carbamoyl phosphate and aspartate to form carbamoyl aspartate and inorganic phosphate, the committed step in the de novo pyrimidine nucleotide biosynthesis pathway.</text>
</comment>
<organism evidence="10 11">
    <name type="scientific">Thermacetogenium phaeum (strain ATCC BAA-254 / DSM 26808 / PB)</name>
    <dbReference type="NCBI Taxonomy" id="1089553"/>
    <lineage>
        <taxon>Bacteria</taxon>
        <taxon>Bacillati</taxon>
        <taxon>Bacillota</taxon>
        <taxon>Clostridia</taxon>
        <taxon>Thermoanaerobacterales</taxon>
        <taxon>Thermoanaerobacteraceae</taxon>
        <taxon>Thermacetogenium</taxon>
    </lineage>
</organism>